<dbReference type="RefSeq" id="WP_147149104.1">
    <property type="nucleotide sequence ID" value="NZ_BKAJ01000033.1"/>
</dbReference>
<protein>
    <recommendedName>
        <fullName evidence="3">Alpha/beta hydrolase</fullName>
    </recommendedName>
</protein>
<gene>
    <name evidence="1" type="ORF">RSO01_21830</name>
</gene>
<sequence>MPVTVHFATNRVLDGPPDQLGSYSESAVAPSIPNEVTYGTAFVNDANLDADTIGAITFIQNTGKGQFDQSVIDDLSDPGRNLLVFIHGFDNSFENAITRAAFNQQWFMKSGLPAAETSVVAFSWPSTGKLITLPFPSAAYRRDQTKAGQSGLHIMNFFANLEPIISSARAKGHRVFLLAHSMGNWALQAAVESWFAHGNGDADLFDEVFLAAADEIHSSFDFLPMGRLSALDRLSRRVSTYASDKDVILDISMKINFAKRLGQDGAHDRSNQERFPPDKYRTVMCGGFRDYNIDIASSHQYYRRSPSVRMDIANTMAGNV</sequence>
<dbReference type="SUPFAM" id="SSF53474">
    <property type="entry name" value="alpha/beta-Hydrolases"/>
    <property type="match status" value="1"/>
</dbReference>
<dbReference type="OrthoDB" id="9797755at2"/>
<accession>A0A512N7R1</accession>
<dbReference type="InterPro" id="IPR029058">
    <property type="entry name" value="AB_hydrolase_fold"/>
</dbReference>
<evidence type="ECO:0000313" key="1">
    <source>
        <dbReference type="EMBL" id="GEP55017.1"/>
    </source>
</evidence>
<proteinExistence type="predicted"/>
<dbReference type="AlphaFoldDB" id="A0A512N7R1"/>
<dbReference type="InterPro" id="IPR010297">
    <property type="entry name" value="DUF900_hydrolase"/>
</dbReference>
<organism evidence="1 2">
    <name type="scientific">Reyranella soli</name>
    <dbReference type="NCBI Taxonomy" id="1230389"/>
    <lineage>
        <taxon>Bacteria</taxon>
        <taxon>Pseudomonadati</taxon>
        <taxon>Pseudomonadota</taxon>
        <taxon>Alphaproteobacteria</taxon>
        <taxon>Hyphomicrobiales</taxon>
        <taxon>Reyranellaceae</taxon>
        <taxon>Reyranella</taxon>
    </lineage>
</organism>
<reference evidence="1 2" key="1">
    <citation type="submission" date="2019-07" db="EMBL/GenBank/DDBJ databases">
        <title>Whole genome shotgun sequence of Reyranella soli NBRC 108950.</title>
        <authorList>
            <person name="Hosoyama A."/>
            <person name="Uohara A."/>
            <person name="Ohji S."/>
            <person name="Ichikawa N."/>
        </authorList>
    </citation>
    <scope>NUCLEOTIDE SEQUENCE [LARGE SCALE GENOMIC DNA]</scope>
    <source>
        <strain evidence="1 2">NBRC 108950</strain>
    </source>
</reference>
<dbReference type="EMBL" id="BKAJ01000033">
    <property type="protein sequence ID" value="GEP55017.1"/>
    <property type="molecule type" value="Genomic_DNA"/>
</dbReference>
<evidence type="ECO:0000313" key="2">
    <source>
        <dbReference type="Proteomes" id="UP000321058"/>
    </source>
</evidence>
<name>A0A512N7R1_9HYPH</name>
<evidence type="ECO:0008006" key="3">
    <source>
        <dbReference type="Google" id="ProtNLM"/>
    </source>
</evidence>
<dbReference type="Pfam" id="PF05990">
    <property type="entry name" value="DUF900"/>
    <property type="match status" value="1"/>
</dbReference>
<keyword evidence="2" id="KW-1185">Reference proteome</keyword>
<dbReference type="Proteomes" id="UP000321058">
    <property type="component" value="Unassembled WGS sequence"/>
</dbReference>
<comment type="caution">
    <text evidence="1">The sequence shown here is derived from an EMBL/GenBank/DDBJ whole genome shotgun (WGS) entry which is preliminary data.</text>
</comment>